<dbReference type="Proteomes" id="UP001550739">
    <property type="component" value="Unassembled WGS sequence"/>
</dbReference>
<organism evidence="1 2">
    <name type="scientific">Streptomyces sp. 900129855</name>
    <dbReference type="NCBI Taxonomy" id="3155129"/>
    <lineage>
        <taxon>Bacteria</taxon>
        <taxon>Bacillati</taxon>
        <taxon>Actinomycetota</taxon>
        <taxon>Actinomycetes</taxon>
        <taxon>Kitasatosporales</taxon>
        <taxon>Streptomycetaceae</taxon>
        <taxon>Streptomyces</taxon>
    </lineage>
</organism>
<proteinExistence type="predicted"/>
<name>A0ABV2ZRM3_9ACTN</name>
<gene>
    <name evidence="1" type="ORF">AB0E89_32565</name>
</gene>
<evidence type="ECO:0000313" key="2">
    <source>
        <dbReference type="Proteomes" id="UP001550739"/>
    </source>
</evidence>
<protein>
    <recommendedName>
        <fullName evidence="3">Homeodomain-like domain-containing protein</fullName>
    </recommendedName>
</protein>
<dbReference type="RefSeq" id="WP_361706761.1">
    <property type="nucleotide sequence ID" value="NZ_JBEZVE010000019.1"/>
</dbReference>
<evidence type="ECO:0000313" key="1">
    <source>
        <dbReference type="EMBL" id="MEU3785216.1"/>
    </source>
</evidence>
<keyword evidence="2" id="KW-1185">Reference proteome</keyword>
<sequence>MNSLKEFATWDRGVDVVAVQRVLTGTLPHTELEPEELRYAAKHSKASARSVAKLLGVTEKTVMTWREAEG</sequence>
<dbReference type="EMBL" id="JBEZVE010000019">
    <property type="protein sequence ID" value="MEU3785216.1"/>
    <property type="molecule type" value="Genomic_DNA"/>
</dbReference>
<reference evidence="1 2" key="1">
    <citation type="submission" date="2024-06" db="EMBL/GenBank/DDBJ databases">
        <title>The Natural Products Discovery Center: Release of the First 8490 Sequenced Strains for Exploring Actinobacteria Biosynthetic Diversity.</title>
        <authorList>
            <person name="Kalkreuter E."/>
            <person name="Kautsar S.A."/>
            <person name="Yang D."/>
            <person name="Bader C.D."/>
            <person name="Teijaro C.N."/>
            <person name="Fluegel L."/>
            <person name="Davis C.M."/>
            <person name="Simpson J.R."/>
            <person name="Lauterbach L."/>
            <person name="Steele A.D."/>
            <person name="Gui C."/>
            <person name="Meng S."/>
            <person name="Li G."/>
            <person name="Viehrig K."/>
            <person name="Ye F."/>
            <person name="Su P."/>
            <person name="Kiefer A.F."/>
            <person name="Nichols A."/>
            <person name="Cepeda A.J."/>
            <person name="Yan W."/>
            <person name="Fan B."/>
            <person name="Jiang Y."/>
            <person name="Adhikari A."/>
            <person name="Zheng C.-J."/>
            <person name="Schuster L."/>
            <person name="Cowan T.M."/>
            <person name="Smanski M.J."/>
            <person name="Chevrette M.G."/>
            <person name="De Carvalho L.P.S."/>
            <person name="Shen B."/>
        </authorList>
    </citation>
    <scope>NUCLEOTIDE SEQUENCE [LARGE SCALE GENOMIC DNA]</scope>
    <source>
        <strain evidence="1 2">NPDC033843</strain>
    </source>
</reference>
<evidence type="ECO:0008006" key="3">
    <source>
        <dbReference type="Google" id="ProtNLM"/>
    </source>
</evidence>
<accession>A0ABV2ZRM3</accession>
<comment type="caution">
    <text evidence="1">The sequence shown here is derived from an EMBL/GenBank/DDBJ whole genome shotgun (WGS) entry which is preliminary data.</text>
</comment>